<evidence type="ECO:0000313" key="2">
    <source>
        <dbReference type="Proteomes" id="UP000006821"/>
    </source>
</evidence>
<dbReference type="Proteomes" id="UP000006821">
    <property type="component" value="Chromosome"/>
</dbReference>
<gene>
    <name evidence="1" type="ordered locus">MCA2957</name>
</gene>
<evidence type="ECO:0000313" key="1">
    <source>
        <dbReference type="EMBL" id="AAU90927.1"/>
    </source>
</evidence>
<dbReference type="AlphaFoldDB" id="Q602V2"/>
<dbReference type="eggNOG" id="ENOG503018U">
    <property type="taxonomic scope" value="Bacteria"/>
</dbReference>
<name>Q602V2_METCA</name>
<sequence>MNAAQQDLFGGGAVHLPQPIPIAPGRFALGDRVAVAMSRAIDASGVDRPDLASRITALTGKRLPLSVLNAQTAMSRPDHTPSLLQAMAFDAVTGKWALLELYAEAAGGKVIYGDDIAAFEVGRAVMVKKLAGQREREALRSVGVGR</sequence>
<protein>
    <submittedName>
        <fullName evidence="1">Uncharacterized protein</fullName>
    </submittedName>
</protein>
<dbReference type="EMBL" id="AE017282">
    <property type="protein sequence ID" value="AAU90927.1"/>
    <property type="molecule type" value="Genomic_DNA"/>
</dbReference>
<reference evidence="1 2" key="1">
    <citation type="journal article" date="2004" name="PLoS Biol.">
        <title>Genomic insights into methanotrophy: the complete genome sequence of Methylococcus capsulatus (Bath).</title>
        <authorList>
            <person name="Ward N.L."/>
            <person name="Larsen O."/>
            <person name="Sakwa J."/>
            <person name="Bruseth L."/>
            <person name="Khouri H.M."/>
            <person name="Durkin A.S."/>
            <person name="Dimitrov G."/>
            <person name="Jiang L."/>
            <person name="Scanlan D."/>
            <person name="Kang K.H."/>
            <person name="Lewis M.R."/>
            <person name="Nelson K.E."/>
            <person name="Methe B.A."/>
            <person name="Wu M."/>
            <person name="Heidelberg J.F."/>
            <person name="Paulsen I.T."/>
            <person name="Fouts D.E."/>
            <person name="Ravel J."/>
            <person name="Tettelin H."/>
            <person name="Ren Q."/>
            <person name="Read T.D."/>
            <person name="DeBoy R.T."/>
            <person name="Seshadri R."/>
            <person name="Salzberg S.L."/>
            <person name="Jensen H.B."/>
            <person name="Birkeland N.K."/>
            <person name="Nelson W.C."/>
            <person name="Dodson R.J."/>
            <person name="Grindhaug S.H."/>
            <person name="Holt I.E."/>
            <person name="Eidhammer I."/>
            <person name="Jonasen I."/>
            <person name="Vanaken S."/>
            <person name="Utterback T.R."/>
            <person name="Feldblyum T.V."/>
            <person name="Fraser C.M."/>
            <person name="Lillehaug J.R."/>
            <person name="Eisen J.A."/>
        </authorList>
    </citation>
    <scope>NUCLEOTIDE SEQUENCE [LARGE SCALE GENOMIC DNA]</scope>
    <source>
        <strain evidence="2">ATCC 33009 / NCIMB 11132 / Bath</strain>
    </source>
</reference>
<accession>Q602V2</accession>
<organism evidence="1 2">
    <name type="scientific">Methylococcus capsulatus (strain ATCC 33009 / NCIMB 11132 / Bath)</name>
    <dbReference type="NCBI Taxonomy" id="243233"/>
    <lineage>
        <taxon>Bacteria</taxon>
        <taxon>Pseudomonadati</taxon>
        <taxon>Pseudomonadota</taxon>
        <taxon>Gammaproteobacteria</taxon>
        <taxon>Methylococcales</taxon>
        <taxon>Methylococcaceae</taxon>
        <taxon>Methylococcus</taxon>
    </lineage>
</organism>
<dbReference type="STRING" id="243233.MCA2957"/>
<dbReference type="HOGENOM" id="CLU_1775257_0_0_6"/>
<proteinExistence type="predicted"/>
<dbReference type="GeneID" id="88225124"/>
<dbReference type="RefSeq" id="WP_010962150.1">
    <property type="nucleotide sequence ID" value="NC_002977.6"/>
</dbReference>
<dbReference type="KEGG" id="mca:MCA2957"/>